<evidence type="ECO:0000313" key="3">
    <source>
        <dbReference type="Proteomes" id="UP001341840"/>
    </source>
</evidence>
<organism evidence="2 3">
    <name type="scientific">Stylosanthes scabra</name>
    <dbReference type="NCBI Taxonomy" id="79078"/>
    <lineage>
        <taxon>Eukaryota</taxon>
        <taxon>Viridiplantae</taxon>
        <taxon>Streptophyta</taxon>
        <taxon>Embryophyta</taxon>
        <taxon>Tracheophyta</taxon>
        <taxon>Spermatophyta</taxon>
        <taxon>Magnoliopsida</taxon>
        <taxon>eudicotyledons</taxon>
        <taxon>Gunneridae</taxon>
        <taxon>Pentapetalae</taxon>
        <taxon>rosids</taxon>
        <taxon>fabids</taxon>
        <taxon>Fabales</taxon>
        <taxon>Fabaceae</taxon>
        <taxon>Papilionoideae</taxon>
        <taxon>50 kb inversion clade</taxon>
        <taxon>dalbergioids sensu lato</taxon>
        <taxon>Dalbergieae</taxon>
        <taxon>Pterocarpus clade</taxon>
        <taxon>Stylosanthes</taxon>
    </lineage>
</organism>
<evidence type="ECO:0000256" key="1">
    <source>
        <dbReference type="SAM" id="MobiDB-lite"/>
    </source>
</evidence>
<dbReference type="Proteomes" id="UP001341840">
    <property type="component" value="Unassembled WGS sequence"/>
</dbReference>
<accession>A0ABU6TS88</accession>
<feature type="region of interest" description="Disordered" evidence="1">
    <location>
        <begin position="47"/>
        <end position="87"/>
    </location>
</feature>
<keyword evidence="3" id="KW-1185">Reference proteome</keyword>
<reference evidence="2 3" key="1">
    <citation type="journal article" date="2023" name="Plants (Basel)">
        <title>Bridging the Gap: Combining Genomics and Transcriptomics Approaches to Understand Stylosanthes scabra, an Orphan Legume from the Brazilian Caatinga.</title>
        <authorList>
            <person name="Ferreira-Neto J.R.C."/>
            <person name="da Silva M.D."/>
            <person name="Binneck E."/>
            <person name="de Melo N.F."/>
            <person name="da Silva R.H."/>
            <person name="de Melo A.L.T.M."/>
            <person name="Pandolfi V."/>
            <person name="Bustamante F.O."/>
            <person name="Brasileiro-Vidal A.C."/>
            <person name="Benko-Iseppon A.M."/>
        </authorList>
    </citation>
    <scope>NUCLEOTIDE SEQUENCE [LARGE SCALE GENOMIC DNA]</scope>
    <source>
        <tissue evidence="2">Leaves</tissue>
    </source>
</reference>
<name>A0ABU6TS88_9FABA</name>
<sequence>MVDDEDNEEPLEVGWDVEGVQKKKISSTCPVEVEDLHSRPAVAVEAKGKRLLVTPTIPPPSAPSPQPPVTDSHHAAPSSQLNADSSHASQQVVQIPITWDEKGFDPDNNVCTQAISGVIELMLNEPWINYSEIPANVQNRWFDKWAEQKKHIRKAYDYRAGRRYQQIMRDVLSGELQRLKWLSELLRRQLLHRFADDPGFKKHSAVNKVNRASSKGGKMGKRSLRSKKRNFGAILTRAPRLGVELDA</sequence>
<dbReference type="EMBL" id="JASCZI010092021">
    <property type="protein sequence ID" value="MED6151711.1"/>
    <property type="molecule type" value="Genomic_DNA"/>
</dbReference>
<gene>
    <name evidence="2" type="ORF">PIB30_085009</name>
</gene>
<evidence type="ECO:0000313" key="2">
    <source>
        <dbReference type="EMBL" id="MED6151711.1"/>
    </source>
</evidence>
<feature type="compositionally biased region" description="Polar residues" evidence="1">
    <location>
        <begin position="77"/>
        <end position="87"/>
    </location>
</feature>
<proteinExistence type="predicted"/>
<feature type="compositionally biased region" description="Pro residues" evidence="1">
    <location>
        <begin position="56"/>
        <end position="68"/>
    </location>
</feature>
<protein>
    <submittedName>
        <fullName evidence="2">Uncharacterized protein</fullName>
    </submittedName>
</protein>
<comment type="caution">
    <text evidence="2">The sequence shown here is derived from an EMBL/GenBank/DDBJ whole genome shotgun (WGS) entry which is preliminary data.</text>
</comment>